<dbReference type="InterPro" id="IPR005467">
    <property type="entry name" value="His_kinase_dom"/>
</dbReference>
<evidence type="ECO:0000256" key="5">
    <source>
        <dbReference type="ARBA" id="ARBA00022553"/>
    </source>
</evidence>
<dbReference type="Pfam" id="PF00672">
    <property type="entry name" value="HAMP"/>
    <property type="match status" value="1"/>
</dbReference>
<evidence type="ECO:0000259" key="13">
    <source>
        <dbReference type="PROSITE" id="PS50109"/>
    </source>
</evidence>
<keyword evidence="6" id="KW-0808">Transferase</keyword>
<comment type="caution">
    <text evidence="15">The sequence shown here is derived from an EMBL/GenBank/DDBJ whole genome shotgun (WGS) entry which is preliminary data.</text>
</comment>
<dbReference type="InterPro" id="IPR050640">
    <property type="entry name" value="Bact_2-comp_sensor_kinase"/>
</dbReference>
<comment type="subcellular location">
    <subcellularLocation>
        <location evidence="2">Cell membrane</location>
        <topology evidence="2">Multi-pass membrane protein</topology>
    </subcellularLocation>
</comment>
<accession>A0ABS5CGK1</accession>
<keyword evidence="9" id="KW-0067">ATP-binding</keyword>
<dbReference type="EMBL" id="JAGKSP010000008">
    <property type="protein sequence ID" value="MBP3965010.1"/>
    <property type="molecule type" value="Genomic_DNA"/>
</dbReference>
<proteinExistence type="predicted"/>
<evidence type="ECO:0000256" key="4">
    <source>
        <dbReference type="ARBA" id="ARBA00022475"/>
    </source>
</evidence>
<dbReference type="Pfam" id="PF02518">
    <property type="entry name" value="HATPase_c"/>
    <property type="match status" value="1"/>
</dbReference>
<dbReference type="CDD" id="cd06225">
    <property type="entry name" value="HAMP"/>
    <property type="match status" value="1"/>
</dbReference>
<dbReference type="InterPro" id="IPR036890">
    <property type="entry name" value="HATPase_C_sf"/>
</dbReference>
<feature type="domain" description="HAMP" evidence="14">
    <location>
        <begin position="320"/>
        <end position="372"/>
    </location>
</feature>
<keyword evidence="11 12" id="KW-0472">Membrane</keyword>
<keyword evidence="4" id="KW-1003">Cell membrane</keyword>
<dbReference type="PROSITE" id="PS50885">
    <property type="entry name" value="HAMP"/>
    <property type="match status" value="1"/>
</dbReference>
<dbReference type="Proteomes" id="UP000673394">
    <property type="component" value="Unassembled WGS sequence"/>
</dbReference>
<name>A0ABS5CGK1_9BACL</name>
<evidence type="ECO:0000256" key="7">
    <source>
        <dbReference type="ARBA" id="ARBA00022741"/>
    </source>
</evidence>
<keyword evidence="12" id="KW-0812">Transmembrane</keyword>
<sequence length="589" mass="67751">MKPAAQHSKYLSVGKKLFLSYLILLLIPVLAIGYYAYTSSVRSGEEQTSAAVSGTLSQIHDNIAYRMEDIKHISDELYLDQTMQNNLSKYEEGYYSYENMSRYLQPKLTNMLSSMVSNVWLDIYTDNPTVPEVFFARGSEVDPLSAGRDFEIMHMDRLRMLEWYKQLDFPQEIYGQTFVWQQVDNDARFGNISLMRRLINFDEGSKPFGFMRIVTKISDLLQAVDYRKMTDKSVLVVSDWDGNTLFTSAPSTLEATWDSKAAGDEYFVITKPVAGLNWKLSAYIPRSYLKENAVSVRNVYIMMCIMVVAVLILISALFSRYFIRKMTKIIAAIDSFREGDFSKRIHFKSRDEFAQIGDAFNNMGRNMEEMIQNLYVANLQKKEAELEFLQAQINPHFLYNTLSSISRLAKFGQNDKLQKTVFGLAKFYRLSLNDGRILTSITNEVEHCKVYTELQQAKYENRLRVYYEIDPEVLSYTTVKLILQPFIENTLKHAWYGDQINIRITAQKEEQHIAFRIIDDGVGIRPDLLEQIMNPRGVQVGCGIRNVDSRIKLQFGDAYGVSLYSRPGIGTSVTIRIPFYQDPAIMLGA</sequence>
<feature type="transmembrane region" description="Helical" evidence="12">
    <location>
        <begin position="18"/>
        <end position="37"/>
    </location>
</feature>
<dbReference type="PROSITE" id="PS50109">
    <property type="entry name" value="HIS_KIN"/>
    <property type="match status" value="1"/>
</dbReference>
<evidence type="ECO:0000256" key="1">
    <source>
        <dbReference type="ARBA" id="ARBA00000085"/>
    </source>
</evidence>
<dbReference type="SUPFAM" id="SSF158472">
    <property type="entry name" value="HAMP domain-like"/>
    <property type="match status" value="1"/>
</dbReference>
<evidence type="ECO:0000256" key="8">
    <source>
        <dbReference type="ARBA" id="ARBA00022777"/>
    </source>
</evidence>
<reference evidence="15 16" key="1">
    <citation type="submission" date="2021-04" db="EMBL/GenBank/DDBJ databases">
        <title>Paenibacillus sp. DLE-14 whole genome sequence.</title>
        <authorList>
            <person name="Ham Y.J."/>
        </authorList>
    </citation>
    <scope>NUCLEOTIDE SEQUENCE [LARGE SCALE GENOMIC DNA]</scope>
    <source>
        <strain evidence="15 16">DLE-14</strain>
    </source>
</reference>
<feature type="domain" description="Histidine kinase" evidence="13">
    <location>
        <begin position="482"/>
        <end position="581"/>
    </location>
</feature>
<dbReference type="PANTHER" id="PTHR34220:SF7">
    <property type="entry name" value="SENSOR HISTIDINE KINASE YPDA"/>
    <property type="match status" value="1"/>
</dbReference>
<evidence type="ECO:0000313" key="16">
    <source>
        <dbReference type="Proteomes" id="UP000673394"/>
    </source>
</evidence>
<keyword evidence="12" id="KW-1133">Transmembrane helix</keyword>
<keyword evidence="8 15" id="KW-0418">Kinase</keyword>
<evidence type="ECO:0000256" key="11">
    <source>
        <dbReference type="ARBA" id="ARBA00023136"/>
    </source>
</evidence>
<evidence type="ECO:0000256" key="2">
    <source>
        <dbReference type="ARBA" id="ARBA00004651"/>
    </source>
</evidence>
<evidence type="ECO:0000256" key="6">
    <source>
        <dbReference type="ARBA" id="ARBA00022679"/>
    </source>
</evidence>
<dbReference type="Gene3D" id="6.10.340.10">
    <property type="match status" value="1"/>
</dbReference>
<dbReference type="PANTHER" id="PTHR34220">
    <property type="entry name" value="SENSOR HISTIDINE KINASE YPDA"/>
    <property type="match status" value="1"/>
</dbReference>
<evidence type="ECO:0000256" key="9">
    <source>
        <dbReference type="ARBA" id="ARBA00022840"/>
    </source>
</evidence>
<dbReference type="GO" id="GO:0016301">
    <property type="term" value="F:kinase activity"/>
    <property type="evidence" value="ECO:0007669"/>
    <property type="project" value="UniProtKB-KW"/>
</dbReference>
<dbReference type="RefSeq" id="WP_210661087.1">
    <property type="nucleotide sequence ID" value="NZ_JAGKSP010000008.1"/>
</dbReference>
<organism evidence="15 16">
    <name type="scientific">Paenibacillus lignilyticus</name>
    <dbReference type="NCBI Taxonomy" id="1172615"/>
    <lineage>
        <taxon>Bacteria</taxon>
        <taxon>Bacillati</taxon>
        <taxon>Bacillota</taxon>
        <taxon>Bacilli</taxon>
        <taxon>Bacillales</taxon>
        <taxon>Paenibacillaceae</taxon>
        <taxon>Paenibacillus</taxon>
    </lineage>
</organism>
<protein>
    <recommendedName>
        <fullName evidence="3">histidine kinase</fullName>
        <ecNumber evidence="3">2.7.13.3</ecNumber>
    </recommendedName>
</protein>
<dbReference type="Pfam" id="PF06580">
    <property type="entry name" value="His_kinase"/>
    <property type="match status" value="1"/>
</dbReference>
<keyword evidence="5" id="KW-0597">Phosphoprotein</keyword>
<evidence type="ECO:0000256" key="10">
    <source>
        <dbReference type="ARBA" id="ARBA00023012"/>
    </source>
</evidence>
<dbReference type="EC" id="2.7.13.3" evidence="3"/>
<comment type="catalytic activity">
    <reaction evidence="1">
        <text>ATP + protein L-histidine = ADP + protein N-phospho-L-histidine.</text>
        <dbReference type="EC" id="2.7.13.3"/>
    </reaction>
</comment>
<dbReference type="SUPFAM" id="SSF55874">
    <property type="entry name" value="ATPase domain of HSP90 chaperone/DNA topoisomerase II/histidine kinase"/>
    <property type="match status" value="1"/>
</dbReference>
<keyword evidence="10" id="KW-0902">Two-component regulatory system</keyword>
<evidence type="ECO:0000256" key="12">
    <source>
        <dbReference type="SAM" id="Phobius"/>
    </source>
</evidence>
<keyword evidence="16" id="KW-1185">Reference proteome</keyword>
<evidence type="ECO:0000313" key="15">
    <source>
        <dbReference type="EMBL" id="MBP3965010.1"/>
    </source>
</evidence>
<gene>
    <name evidence="15" type="ORF">I8J30_19985</name>
</gene>
<evidence type="ECO:0000259" key="14">
    <source>
        <dbReference type="PROSITE" id="PS50885"/>
    </source>
</evidence>
<feature type="transmembrane region" description="Helical" evidence="12">
    <location>
        <begin position="299"/>
        <end position="318"/>
    </location>
</feature>
<dbReference type="InterPro" id="IPR003594">
    <property type="entry name" value="HATPase_dom"/>
</dbReference>
<dbReference type="InterPro" id="IPR003660">
    <property type="entry name" value="HAMP_dom"/>
</dbReference>
<dbReference type="SMART" id="SM00304">
    <property type="entry name" value="HAMP"/>
    <property type="match status" value="1"/>
</dbReference>
<dbReference type="InterPro" id="IPR010559">
    <property type="entry name" value="Sig_transdc_His_kin_internal"/>
</dbReference>
<dbReference type="Gene3D" id="3.30.565.10">
    <property type="entry name" value="Histidine kinase-like ATPase, C-terminal domain"/>
    <property type="match status" value="1"/>
</dbReference>
<evidence type="ECO:0000256" key="3">
    <source>
        <dbReference type="ARBA" id="ARBA00012438"/>
    </source>
</evidence>
<keyword evidence="7" id="KW-0547">Nucleotide-binding</keyword>